<proteinExistence type="predicted"/>
<dbReference type="RefSeq" id="WP_268091882.1">
    <property type="nucleotide sequence ID" value="NZ_JAWLKJ010000003.1"/>
</dbReference>
<gene>
    <name evidence="1" type="ORF">R3P82_13170</name>
</gene>
<dbReference type="AlphaFoldDB" id="A0AAE4U849"/>
<dbReference type="EMBL" id="JAWLKJ010000003">
    <property type="protein sequence ID" value="MDV6300058.1"/>
    <property type="molecule type" value="Genomic_DNA"/>
</dbReference>
<protein>
    <submittedName>
        <fullName evidence="1">Uncharacterized protein</fullName>
    </submittedName>
</protein>
<name>A0AAE4U849_9ACTN</name>
<dbReference type="Proteomes" id="UP001185873">
    <property type="component" value="Unassembled WGS sequence"/>
</dbReference>
<sequence length="42" mass="4882">MESRAALDFLLDLGGDLEIDVSRTEWHQSLLVRRLRSLRLTV</sequence>
<evidence type="ECO:0000313" key="1">
    <source>
        <dbReference type="EMBL" id="MDV6300058.1"/>
    </source>
</evidence>
<comment type="caution">
    <text evidence="1">The sequence shown here is derived from an EMBL/GenBank/DDBJ whole genome shotgun (WGS) entry which is preliminary data.</text>
</comment>
<accession>A0AAE4U849</accession>
<dbReference type="GeneID" id="97416872"/>
<reference evidence="1" key="1">
    <citation type="submission" date="2023-10" db="EMBL/GenBank/DDBJ databases">
        <title>Development of a sustainable strategy for remediation of hydrocarbon-contaminated territories based on the waste exchange concept.</title>
        <authorList>
            <person name="Krivoruchko A."/>
        </authorList>
    </citation>
    <scope>NUCLEOTIDE SEQUENCE</scope>
    <source>
        <strain evidence="1">IEGM 1175</strain>
    </source>
</reference>
<evidence type="ECO:0000313" key="2">
    <source>
        <dbReference type="Proteomes" id="UP001185873"/>
    </source>
</evidence>
<organism evidence="1 2">
    <name type="scientific">Dietzia maris</name>
    <dbReference type="NCBI Taxonomy" id="37915"/>
    <lineage>
        <taxon>Bacteria</taxon>
        <taxon>Bacillati</taxon>
        <taxon>Actinomycetota</taxon>
        <taxon>Actinomycetes</taxon>
        <taxon>Mycobacteriales</taxon>
        <taxon>Dietziaceae</taxon>
        <taxon>Dietzia</taxon>
    </lineage>
</organism>